<protein>
    <recommendedName>
        <fullName evidence="9">DUF350 domain-containing protein</fullName>
    </recommendedName>
</protein>
<comment type="similarity">
    <text evidence="2">Belongs to the UPF0719 family.</text>
</comment>
<evidence type="ECO:0000256" key="1">
    <source>
        <dbReference type="ARBA" id="ARBA00004651"/>
    </source>
</evidence>
<evidence type="ECO:0000256" key="4">
    <source>
        <dbReference type="ARBA" id="ARBA00022692"/>
    </source>
</evidence>
<evidence type="ECO:0000256" key="6">
    <source>
        <dbReference type="ARBA" id="ARBA00023136"/>
    </source>
</evidence>
<reference evidence="7" key="1">
    <citation type="journal article" date="2011" name="ISME J.">
        <title>The endosymbionts of the deep-sea tubeworms Riftia pachyptila and Tevnia jerichonana share an identical physiology as revealed by proteogenomic analyses.</title>
        <authorList>
            <person name="Gardebrecht A."/>
            <person name="Markert S."/>
            <person name="Felbeck H."/>
            <person name="Thuermer A."/>
            <person name="Albrecht D."/>
            <person name="Wollherr A."/>
            <person name="Kabisch J."/>
            <person name="Lehmann R."/>
            <person name="Daniel R."/>
            <person name="Liesegang H."/>
            <person name="Hecker M."/>
            <person name="Sievert S.M."/>
            <person name="Schweder T."/>
        </authorList>
    </citation>
    <scope>NUCLEOTIDE SEQUENCE [LARGE SCALE GENOMIC DNA]</scope>
</reference>
<evidence type="ECO:0008006" key="9">
    <source>
        <dbReference type="Google" id="ProtNLM"/>
    </source>
</evidence>
<keyword evidence="6" id="KW-0472">Membrane</keyword>
<evidence type="ECO:0000313" key="7">
    <source>
        <dbReference type="EMBL" id="EGV52335.1"/>
    </source>
</evidence>
<dbReference type="AlphaFoldDB" id="G2DAJ9"/>
<accession>G2DAJ9</accession>
<dbReference type="Proteomes" id="UP000004491">
    <property type="component" value="Unassembled WGS sequence"/>
</dbReference>
<evidence type="ECO:0000256" key="3">
    <source>
        <dbReference type="ARBA" id="ARBA00022475"/>
    </source>
</evidence>
<dbReference type="EMBL" id="AFOC01000011">
    <property type="protein sequence ID" value="EGV52335.1"/>
    <property type="molecule type" value="Genomic_DNA"/>
</dbReference>
<keyword evidence="3" id="KW-1003">Cell membrane</keyword>
<evidence type="ECO:0000256" key="2">
    <source>
        <dbReference type="ARBA" id="ARBA00005779"/>
    </source>
</evidence>
<comment type="caution">
    <text evidence="7">The sequence shown here is derived from an EMBL/GenBank/DDBJ whole genome shotgun (WGS) entry which is preliminary data.</text>
</comment>
<gene>
    <name evidence="7" type="ORF">Rifp1Sym_ak00160</name>
</gene>
<comment type="subcellular location">
    <subcellularLocation>
        <location evidence="1">Cell membrane</location>
        <topology evidence="1">Multi-pass membrane protein</topology>
    </subcellularLocation>
</comment>
<keyword evidence="8" id="KW-1185">Reference proteome</keyword>
<evidence type="ECO:0000313" key="8">
    <source>
        <dbReference type="Proteomes" id="UP000004491"/>
    </source>
</evidence>
<proteinExistence type="inferred from homology"/>
<organism evidence="7 8">
    <name type="scientific">endosymbiont of Riftia pachyptila</name>
    <name type="common">vent Ph05</name>
    <dbReference type="NCBI Taxonomy" id="1048808"/>
    <lineage>
        <taxon>Bacteria</taxon>
        <taxon>Pseudomonadati</taxon>
        <taxon>Pseudomonadota</taxon>
        <taxon>Gammaproteobacteria</taxon>
        <taxon>sulfur-oxidizing symbionts</taxon>
    </lineage>
</organism>
<keyword evidence="4" id="KW-0812">Transmembrane</keyword>
<keyword evidence="5" id="KW-1133">Transmembrane helix</keyword>
<dbReference type="InterPro" id="IPR007140">
    <property type="entry name" value="DUF350"/>
</dbReference>
<sequence>MLGESMTDSLDPILLNFVYAIFGGALTIFFMWFGCKVFSHIVNFSIPDELQKGNIAVGIMIMGIFVGIGTALGLVIGLGLN</sequence>
<dbReference type="Pfam" id="PF03994">
    <property type="entry name" value="DUF350"/>
    <property type="match status" value="1"/>
</dbReference>
<name>G2DAJ9_9GAMM</name>
<evidence type="ECO:0000256" key="5">
    <source>
        <dbReference type="ARBA" id="ARBA00022989"/>
    </source>
</evidence>
<dbReference type="GO" id="GO:0005886">
    <property type="term" value="C:plasma membrane"/>
    <property type="evidence" value="ECO:0007669"/>
    <property type="project" value="UniProtKB-SubCell"/>
</dbReference>